<dbReference type="Pfam" id="PF09836">
    <property type="entry name" value="DUF2063"/>
    <property type="match status" value="1"/>
</dbReference>
<feature type="domain" description="NGO1945-like C-terminal" evidence="2">
    <location>
        <begin position="144"/>
        <end position="241"/>
    </location>
</feature>
<evidence type="ECO:0000313" key="4">
    <source>
        <dbReference type="Proteomes" id="UP000056090"/>
    </source>
</evidence>
<protein>
    <submittedName>
        <fullName evidence="3">Clp protease ClpB</fullName>
    </submittedName>
</protein>
<dbReference type="AlphaFoldDB" id="A0A075NXL2"/>
<dbReference type="GO" id="GO:0006508">
    <property type="term" value="P:proteolysis"/>
    <property type="evidence" value="ECO:0007669"/>
    <property type="project" value="UniProtKB-KW"/>
</dbReference>
<keyword evidence="3" id="KW-0378">Hydrolase</keyword>
<evidence type="ECO:0000259" key="2">
    <source>
        <dbReference type="Pfam" id="PF22106"/>
    </source>
</evidence>
<dbReference type="GeneID" id="78255695"/>
<keyword evidence="3" id="KW-0645">Protease</keyword>
<name>A0A075NXL2_9ALTE</name>
<dbReference type="Gene3D" id="1.10.150.690">
    <property type="entry name" value="DUF2063"/>
    <property type="match status" value="1"/>
</dbReference>
<accession>A0A075NXL2</accession>
<feature type="domain" description="Putative DNA-binding" evidence="1">
    <location>
        <begin position="7"/>
        <end position="93"/>
    </location>
</feature>
<sequence>MSDGLKEQQSAFVRAIKDPATFQAKNEDEKRRMAIYQSLFFNNVKGFVLSGFPVLTSILSSDDVNHLVRQFFNQHACHSPYFVEISKEFVAYLATEPTLPFSLPNFAAELAHYEWLELDVSIRHASITVSPSTHCKDTDKLFFSPLATLASYTYPVHLIGANFIPAHPSAERNYYLVYRDVQGEVQFTLVNPVTAVMLNTIIQYEDGVALSQLAQLLCEQLPQIPTQNLLNGLHQTVSDLLQKTVLFTKA</sequence>
<dbReference type="RefSeq" id="WP_044057510.1">
    <property type="nucleotide sequence ID" value="NZ_CBCSKJ010000003.1"/>
</dbReference>
<organism evidence="3 4">
    <name type="scientific">Alteromonas australica</name>
    <dbReference type="NCBI Taxonomy" id="589873"/>
    <lineage>
        <taxon>Bacteria</taxon>
        <taxon>Pseudomonadati</taxon>
        <taxon>Pseudomonadota</taxon>
        <taxon>Gammaproteobacteria</taxon>
        <taxon>Alteromonadales</taxon>
        <taxon>Alteromonadaceae</taxon>
        <taxon>Alteromonas/Salinimonas group</taxon>
        <taxon>Alteromonas</taxon>
    </lineage>
</organism>
<gene>
    <name evidence="3" type="ORF">EP13_12365</name>
</gene>
<dbReference type="Pfam" id="PF22106">
    <property type="entry name" value="NGO1945_C"/>
    <property type="match status" value="1"/>
</dbReference>
<dbReference type="InterPro" id="IPR044922">
    <property type="entry name" value="DUF2063_N_sf"/>
</dbReference>
<evidence type="ECO:0000259" key="1">
    <source>
        <dbReference type="Pfam" id="PF09836"/>
    </source>
</evidence>
<keyword evidence="4" id="KW-1185">Reference proteome</keyword>
<reference evidence="3 4" key="1">
    <citation type="submission" date="2014-06" db="EMBL/GenBank/DDBJ databases">
        <title>Genomes of Alteromonas australica, a world apart.</title>
        <authorList>
            <person name="Gonzaga A."/>
            <person name="Lopez-Perez M."/>
            <person name="Rodriguez-Valera F."/>
        </authorList>
    </citation>
    <scope>NUCLEOTIDE SEQUENCE [LARGE SCALE GENOMIC DNA]</scope>
    <source>
        <strain evidence="3 4">H 17</strain>
    </source>
</reference>
<dbReference type="EMBL" id="CP008849">
    <property type="protein sequence ID" value="AIF99414.1"/>
    <property type="molecule type" value="Genomic_DNA"/>
</dbReference>
<dbReference type="eggNOG" id="COG3219">
    <property type="taxonomic scope" value="Bacteria"/>
</dbReference>
<proteinExistence type="predicted"/>
<dbReference type="InterPro" id="IPR054098">
    <property type="entry name" value="NGO1945-like_C"/>
</dbReference>
<dbReference type="Gene3D" id="3.90.930.50">
    <property type="match status" value="1"/>
</dbReference>
<dbReference type="InterPro" id="IPR018640">
    <property type="entry name" value="DUF2063"/>
</dbReference>
<evidence type="ECO:0000313" key="3">
    <source>
        <dbReference type="EMBL" id="AIF99414.1"/>
    </source>
</evidence>
<dbReference type="GO" id="GO:0008233">
    <property type="term" value="F:peptidase activity"/>
    <property type="evidence" value="ECO:0007669"/>
    <property type="project" value="UniProtKB-KW"/>
</dbReference>
<dbReference type="Proteomes" id="UP000056090">
    <property type="component" value="Chromosome"/>
</dbReference>
<dbReference type="KEGG" id="aal:EP13_12365"/>